<dbReference type="InterPro" id="IPR023393">
    <property type="entry name" value="START-like_dom_sf"/>
</dbReference>
<proteinExistence type="predicted"/>
<sequence>MVLESREPRCVVWSSLWPRPDARITFELPPDGAGGGTDLRWTLTVDEPVPDEGLTGHLRERINTLINANLRYTYGQ</sequence>
<dbReference type="EMBL" id="BCSX01000049">
    <property type="protein sequence ID" value="GAS91462.1"/>
    <property type="molecule type" value="Genomic_DNA"/>
</dbReference>
<dbReference type="SUPFAM" id="SSF55961">
    <property type="entry name" value="Bet v1-like"/>
    <property type="match status" value="1"/>
</dbReference>
<organism evidence="1 2">
    <name type="scientific">Mycolicibacterium brisbanense</name>
    <dbReference type="NCBI Taxonomy" id="146020"/>
    <lineage>
        <taxon>Bacteria</taxon>
        <taxon>Bacillati</taxon>
        <taxon>Actinomycetota</taxon>
        <taxon>Actinomycetes</taxon>
        <taxon>Mycobacteriales</taxon>
        <taxon>Mycobacteriaceae</taxon>
        <taxon>Mycolicibacterium</taxon>
    </lineage>
</organism>
<reference evidence="2" key="2">
    <citation type="submission" date="2016-02" db="EMBL/GenBank/DDBJ databases">
        <title>Draft genome sequence of five rapidly growing Mycobacterium species.</title>
        <authorList>
            <person name="Katahira K."/>
            <person name="Gotou Y."/>
            <person name="Iida K."/>
            <person name="Ogura Y."/>
            <person name="Hayashi T."/>
        </authorList>
    </citation>
    <scope>NUCLEOTIDE SEQUENCE [LARGE SCALE GENOMIC DNA]</scope>
    <source>
        <strain evidence="2">JCM15654</strain>
    </source>
</reference>
<name>A0A100W4H3_9MYCO</name>
<dbReference type="AlphaFoldDB" id="A0A100W4H3"/>
<evidence type="ECO:0008006" key="3">
    <source>
        <dbReference type="Google" id="ProtNLM"/>
    </source>
</evidence>
<gene>
    <name evidence="1" type="ORF">RMCB_5558</name>
</gene>
<evidence type="ECO:0000313" key="1">
    <source>
        <dbReference type="EMBL" id="GAS91462.1"/>
    </source>
</evidence>
<protein>
    <recommendedName>
        <fullName evidence="3">Polyketide cyclase / dehydrase and lipid transport</fullName>
    </recommendedName>
</protein>
<dbReference type="STRING" id="146020.RMCB_5558"/>
<reference evidence="2" key="1">
    <citation type="journal article" date="2016" name="Genome Announc.">
        <title>Draft Genome Sequences of Five Rapidly Growing Mycobacterium Species, M. thermoresistibile, M. fortuitum subsp. acetamidolyticum, M. canariasense, M. brisbanense, and M. novocastrense.</title>
        <authorList>
            <person name="Katahira K."/>
            <person name="Ogura Y."/>
            <person name="Gotoh Y."/>
            <person name="Hayashi T."/>
        </authorList>
    </citation>
    <scope>NUCLEOTIDE SEQUENCE [LARGE SCALE GENOMIC DNA]</scope>
    <source>
        <strain evidence="2">JCM15654</strain>
    </source>
</reference>
<dbReference type="Proteomes" id="UP000069620">
    <property type="component" value="Unassembled WGS sequence"/>
</dbReference>
<dbReference type="Gene3D" id="3.30.530.20">
    <property type="match status" value="1"/>
</dbReference>
<evidence type="ECO:0000313" key="2">
    <source>
        <dbReference type="Proteomes" id="UP000069620"/>
    </source>
</evidence>
<accession>A0A100W4H3</accession>
<keyword evidence="2" id="KW-1185">Reference proteome</keyword>
<comment type="caution">
    <text evidence="1">The sequence shown here is derived from an EMBL/GenBank/DDBJ whole genome shotgun (WGS) entry which is preliminary data.</text>
</comment>